<gene>
    <name evidence="15" type="ORF">U14_01431</name>
</gene>
<keyword evidence="4" id="KW-0227">DNA damage</keyword>
<evidence type="ECO:0000259" key="14">
    <source>
        <dbReference type="Pfam" id="PF01726"/>
    </source>
</evidence>
<sequence>MERQTLYKKERATLEFIKDYMYKHHIAPSLEEIREFFDKKSLATVHKSLGQLETKGYIQRNKNHNRSITLTEQAMEYFGLKPMNSLPLMGMVKAGPGGVQNFGEVKEYIEVPGSIIQDGRYVLKVQGDSMIDAFINEDDFVVVEKVQELPINHIVVAQLNGDAYVKRLIRRSSGQMILRSENPDYDDIFVKEEDEFAVEGKVVQVIRNYA</sequence>
<organism evidence="15">
    <name type="scientific">Candidatus Moduliflexus flocculans</name>
    <dbReference type="NCBI Taxonomy" id="1499966"/>
    <lineage>
        <taxon>Bacteria</taxon>
        <taxon>Candidatus Moduliflexota</taxon>
        <taxon>Candidatus Moduliflexia</taxon>
        <taxon>Candidatus Moduliflexales</taxon>
        <taxon>Candidatus Moduliflexaceae</taxon>
    </lineage>
</organism>
<evidence type="ECO:0000256" key="11">
    <source>
        <dbReference type="ARBA" id="ARBA00023236"/>
    </source>
</evidence>
<dbReference type="AlphaFoldDB" id="A0A0S6VWI8"/>
<dbReference type="Pfam" id="PF00717">
    <property type="entry name" value="Peptidase_S24"/>
    <property type="match status" value="1"/>
</dbReference>
<evidence type="ECO:0000256" key="3">
    <source>
        <dbReference type="ARBA" id="ARBA00022705"/>
    </source>
</evidence>
<accession>A0A0S6VWI8</accession>
<dbReference type="InterPro" id="IPR036390">
    <property type="entry name" value="WH_DNA-bd_sf"/>
</dbReference>
<evidence type="ECO:0000313" key="15">
    <source>
        <dbReference type="EMBL" id="GAK50204.1"/>
    </source>
</evidence>
<evidence type="ECO:0000256" key="9">
    <source>
        <dbReference type="ARBA" id="ARBA00023163"/>
    </source>
</evidence>
<dbReference type="InterPro" id="IPR006197">
    <property type="entry name" value="Peptidase_S24_LexA"/>
</dbReference>
<keyword evidence="16" id="KW-1185">Reference proteome</keyword>
<proteinExistence type="inferred from homology"/>
<dbReference type="PANTHER" id="PTHR33516:SF2">
    <property type="entry name" value="LEXA REPRESSOR-RELATED"/>
    <property type="match status" value="1"/>
</dbReference>
<dbReference type="NCBIfam" id="TIGR00498">
    <property type="entry name" value="lexA"/>
    <property type="match status" value="1"/>
</dbReference>
<dbReference type="InterPro" id="IPR015927">
    <property type="entry name" value="Peptidase_S24_S26A/B/C"/>
</dbReference>
<dbReference type="GO" id="GO:0009432">
    <property type="term" value="P:SOS response"/>
    <property type="evidence" value="ECO:0007669"/>
    <property type="project" value="UniProtKB-KW"/>
</dbReference>
<evidence type="ECO:0000256" key="4">
    <source>
        <dbReference type="ARBA" id="ARBA00022763"/>
    </source>
</evidence>
<reference evidence="15" key="1">
    <citation type="journal article" date="2015" name="PeerJ">
        <title>First genomic representation of candidate bacterial phylum KSB3 points to enhanced environmental sensing as a trigger of wastewater bulking.</title>
        <authorList>
            <person name="Sekiguchi Y."/>
            <person name="Ohashi A."/>
            <person name="Parks D.H."/>
            <person name="Yamauchi T."/>
            <person name="Tyson G.W."/>
            <person name="Hugenholtz P."/>
        </authorList>
    </citation>
    <scope>NUCLEOTIDE SEQUENCE [LARGE SCALE GENOMIC DNA]</scope>
</reference>
<keyword evidence="10" id="KW-0234">DNA repair</keyword>
<dbReference type="HOGENOM" id="CLU_066192_45_1_0"/>
<feature type="domain" description="Peptidase S24/S26A/S26B/S26C" evidence="13">
    <location>
        <begin position="87"/>
        <end position="203"/>
    </location>
</feature>
<dbReference type="InterPro" id="IPR006199">
    <property type="entry name" value="LexA_DNA-bd_dom"/>
</dbReference>
<dbReference type="CDD" id="cd06529">
    <property type="entry name" value="S24_LexA-like"/>
    <property type="match status" value="1"/>
</dbReference>
<evidence type="ECO:0000256" key="12">
    <source>
        <dbReference type="RuleBase" id="RU003991"/>
    </source>
</evidence>
<dbReference type="GO" id="GO:0006260">
    <property type="term" value="P:DNA replication"/>
    <property type="evidence" value="ECO:0007669"/>
    <property type="project" value="UniProtKB-KW"/>
</dbReference>
<keyword evidence="6 12" id="KW-0068">Autocatalytic cleavage</keyword>
<dbReference type="PRINTS" id="PR00726">
    <property type="entry name" value="LEXASERPTASE"/>
</dbReference>
<evidence type="ECO:0000256" key="10">
    <source>
        <dbReference type="ARBA" id="ARBA00023204"/>
    </source>
</evidence>
<evidence type="ECO:0000256" key="7">
    <source>
        <dbReference type="ARBA" id="ARBA00023015"/>
    </source>
</evidence>
<keyword evidence="8" id="KW-0238">DNA-binding</keyword>
<dbReference type="InterPro" id="IPR050077">
    <property type="entry name" value="LexA_repressor"/>
</dbReference>
<dbReference type="Gene3D" id="1.10.10.10">
    <property type="entry name" value="Winged helix-like DNA-binding domain superfamily/Winged helix DNA-binding domain"/>
    <property type="match status" value="1"/>
</dbReference>
<keyword evidence="2" id="KW-0678">Repressor</keyword>
<evidence type="ECO:0000256" key="8">
    <source>
        <dbReference type="ARBA" id="ARBA00023125"/>
    </source>
</evidence>
<dbReference type="Pfam" id="PF01726">
    <property type="entry name" value="LexA_DNA_bind"/>
    <property type="match status" value="1"/>
</dbReference>
<evidence type="ECO:0000313" key="16">
    <source>
        <dbReference type="Proteomes" id="UP000030700"/>
    </source>
</evidence>
<keyword evidence="9" id="KW-0804">Transcription</keyword>
<keyword evidence="5 12" id="KW-0378">Hydrolase</keyword>
<comment type="similarity">
    <text evidence="1 12">Belongs to the peptidase S24 family.</text>
</comment>
<dbReference type="Gene3D" id="2.10.109.10">
    <property type="entry name" value="Umud Fragment, subunit A"/>
    <property type="match status" value="1"/>
</dbReference>
<dbReference type="PANTHER" id="PTHR33516">
    <property type="entry name" value="LEXA REPRESSOR"/>
    <property type="match status" value="1"/>
</dbReference>
<feature type="domain" description="LexA repressor DNA-binding" evidence="14">
    <location>
        <begin position="5"/>
        <end position="66"/>
    </location>
</feature>
<dbReference type="Proteomes" id="UP000030700">
    <property type="component" value="Unassembled WGS sequence"/>
</dbReference>
<keyword evidence="7" id="KW-0805">Transcription regulation</keyword>
<dbReference type="SUPFAM" id="SSF46785">
    <property type="entry name" value="Winged helix' DNA-binding domain"/>
    <property type="match status" value="1"/>
</dbReference>
<dbReference type="GO" id="GO:0004252">
    <property type="term" value="F:serine-type endopeptidase activity"/>
    <property type="evidence" value="ECO:0007669"/>
    <property type="project" value="InterPro"/>
</dbReference>
<dbReference type="InterPro" id="IPR006200">
    <property type="entry name" value="LexA"/>
</dbReference>
<name>A0A0S6VWI8_9BACT</name>
<dbReference type="GO" id="GO:0006281">
    <property type="term" value="P:DNA repair"/>
    <property type="evidence" value="ECO:0007669"/>
    <property type="project" value="UniProtKB-KW"/>
</dbReference>
<dbReference type="InterPro" id="IPR036286">
    <property type="entry name" value="LexA/Signal_pep-like_sf"/>
</dbReference>
<evidence type="ECO:0000256" key="2">
    <source>
        <dbReference type="ARBA" id="ARBA00022491"/>
    </source>
</evidence>
<dbReference type="EMBL" id="DF820456">
    <property type="protein sequence ID" value="GAK50204.1"/>
    <property type="molecule type" value="Genomic_DNA"/>
</dbReference>
<dbReference type="InterPro" id="IPR036388">
    <property type="entry name" value="WH-like_DNA-bd_sf"/>
</dbReference>
<protein>
    <submittedName>
        <fullName evidence="15">LexA repressor 2</fullName>
    </submittedName>
</protein>
<dbReference type="GO" id="GO:0003677">
    <property type="term" value="F:DNA binding"/>
    <property type="evidence" value="ECO:0007669"/>
    <property type="project" value="UniProtKB-KW"/>
</dbReference>
<keyword evidence="11" id="KW-0742">SOS response</keyword>
<evidence type="ECO:0000256" key="5">
    <source>
        <dbReference type="ARBA" id="ARBA00022801"/>
    </source>
</evidence>
<dbReference type="STRING" id="1499966.U14_01431"/>
<dbReference type="InterPro" id="IPR039418">
    <property type="entry name" value="LexA-like"/>
</dbReference>
<dbReference type="GO" id="GO:0045892">
    <property type="term" value="P:negative regulation of DNA-templated transcription"/>
    <property type="evidence" value="ECO:0007669"/>
    <property type="project" value="InterPro"/>
</dbReference>
<keyword evidence="3" id="KW-0235">DNA replication</keyword>
<dbReference type="SUPFAM" id="SSF51306">
    <property type="entry name" value="LexA/Signal peptidase"/>
    <property type="match status" value="1"/>
</dbReference>
<evidence type="ECO:0000259" key="13">
    <source>
        <dbReference type="Pfam" id="PF00717"/>
    </source>
</evidence>
<evidence type="ECO:0000256" key="6">
    <source>
        <dbReference type="ARBA" id="ARBA00022813"/>
    </source>
</evidence>
<evidence type="ECO:0000256" key="1">
    <source>
        <dbReference type="ARBA" id="ARBA00007484"/>
    </source>
</evidence>
<dbReference type="GO" id="GO:0006508">
    <property type="term" value="P:proteolysis"/>
    <property type="evidence" value="ECO:0007669"/>
    <property type="project" value="InterPro"/>
</dbReference>